<evidence type="ECO:0000256" key="1">
    <source>
        <dbReference type="SAM" id="MobiDB-lite"/>
    </source>
</evidence>
<gene>
    <name evidence="2" type="ORF">RF679_06930</name>
</gene>
<dbReference type="RefSeq" id="WP_309483490.1">
    <property type="nucleotide sequence ID" value="NZ_CP133720.1"/>
</dbReference>
<evidence type="ECO:0000313" key="3">
    <source>
        <dbReference type="Proteomes" id="UP001181355"/>
    </source>
</evidence>
<keyword evidence="3" id="KW-1185">Reference proteome</keyword>
<feature type="region of interest" description="Disordered" evidence="1">
    <location>
        <begin position="195"/>
        <end position="216"/>
    </location>
</feature>
<feature type="compositionally biased region" description="Basic and acidic residues" evidence="1">
    <location>
        <begin position="195"/>
        <end position="205"/>
    </location>
</feature>
<proteinExistence type="predicted"/>
<protein>
    <submittedName>
        <fullName evidence="2">Uncharacterized protein</fullName>
    </submittedName>
</protein>
<name>A0ABY9RLC0_9BURK</name>
<evidence type="ECO:0000313" key="2">
    <source>
        <dbReference type="EMBL" id="WMW82013.1"/>
    </source>
</evidence>
<reference evidence="2" key="1">
    <citation type="submission" date="2023-09" db="EMBL/GenBank/DDBJ databases">
        <title>Undibacterium sp. 20NA77.5 isolated from freshwater.</title>
        <authorList>
            <person name="Le V."/>
            <person name="Ko S.-R."/>
            <person name="Ahn C.-Y."/>
            <person name="Oh H.-M."/>
        </authorList>
    </citation>
    <scope>NUCLEOTIDE SEQUENCE</scope>
    <source>
        <strain evidence="2">20NA77.5</strain>
    </source>
</reference>
<accession>A0ABY9RLC0</accession>
<dbReference type="Proteomes" id="UP001181355">
    <property type="component" value="Chromosome"/>
</dbReference>
<dbReference type="EMBL" id="CP133720">
    <property type="protein sequence ID" value="WMW82013.1"/>
    <property type="molecule type" value="Genomic_DNA"/>
</dbReference>
<sequence length="257" mass="28138">MAMLRAPISVCTIISPTKPKVFFILFYHRRLIDSNTIIKPQYKYDDMTTASIHADFLVKSPGQRGLALLLAVLLTVGVLLQLSLSTPLGQPTREGSRELIINWVKLQAPPAELPRVDLPPISSAISSTPRASKLPKKSEAITAPKISESKADTIAPTTEKALSFDSVSENLKREPTPNLSGKRFDSNAVRQAYEDSKSDIQKRAEASGNSLEGQRLTKHERFQEAAKAATKPDCLRQGASILSIFVVAYQAATDHCK</sequence>
<organism evidence="2 3">
    <name type="scientific">Undibacterium cyanobacteriorum</name>
    <dbReference type="NCBI Taxonomy" id="3073561"/>
    <lineage>
        <taxon>Bacteria</taxon>
        <taxon>Pseudomonadati</taxon>
        <taxon>Pseudomonadota</taxon>
        <taxon>Betaproteobacteria</taxon>
        <taxon>Burkholderiales</taxon>
        <taxon>Oxalobacteraceae</taxon>
        <taxon>Undibacterium</taxon>
    </lineage>
</organism>